<dbReference type="AlphaFoldDB" id="A0A835HAZ8"/>
<gene>
    <name evidence="2" type="ORF">IFM89_014885</name>
</gene>
<dbReference type="EMBL" id="JADFTS010000007">
    <property type="protein sequence ID" value="KAF9597020.1"/>
    <property type="molecule type" value="Genomic_DNA"/>
</dbReference>
<keyword evidence="3" id="KW-1185">Reference proteome</keyword>
<proteinExistence type="predicted"/>
<comment type="caution">
    <text evidence="2">The sequence shown here is derived from an EMBL/GenBank/DDBJ whole genome shotgun (WGS) entry which is preliminary data.</text>
</comment>
<feature type="coiled-coil region" evidence="1">
    <location>
        <begin position="109"/>
        <end position="143"/>
    </location>
</feature>
<evidence type="ECO:0000256" key="1">
    <source>
        <dbReference type="SAM" id="Coils"/>
    </source>
</evidence>
<dbReference type="Proteomes" id="UP000631114">
    <property type="component" value="Unassembled WGS sequence"/>
</dbReference>
<name>A0A835HAZ8_9MAGN</name>
<reference evidence="2 3" key="1">
    <citation type="submission" date="2020-10" db="EMBL/GenBank/DDBJ databases">
        <title>The Coptis chinensis genome and diversification of protoberbering-type alkaloids.</title>
        <authorList>
            <person name="Wang B."/>
            <person name="Shu S."/>
            <person name="Song C."/>
            <person name="Liu Y."/>
        </authorList>
    </citation>
    <scope>NUCLEOTIDE SEQUENCE [LARGE SCALE GENOMIC DNA]</scope>
    <source>
        <strain evidence="2">HL-2020</strain>
        <tissue evidence="2">Leaf</tissue>
    </source>
</reference>
<protein>
    <submittedName>
        <fullName evidence="2">Uncharacterized protein</fullName>
    </submittedName>
</protein>
<sequence length="183" mass="20636">MGLQEAKLLQLPTACNLINANISDCPKLLNLAPNSPDMGIFTNSTNCNLVKANINDCSTLLEEKERVDQIYQDLSSFKDQAIQQEKLVSVIKSKFEETLGQTHLYEDKIAKLEKTLKLNIEDLEGANKEMKMLQVIIQQKENALSLVVARESGEKKQVESLSTYVWRLLKSLKSLKLKGKLNQ</sequence>
<keyword evidence="1" id="KW-0175">Coiled coil</keyword>
<organism evidence="2 3">
    <name type="scientific">Coptis chinensis</name>
    <dbReference type="NCBI Taxonomy" id="261450"/>
    <lineage>
        <taxon>Eukaryota</taxon>
        <taxon>Viridiplantae</taxon>
        <taxon>Streptophyta</taxon>
        <taxon>Embryophyta</taxon>
        <taxon>Tracheophyta</taxon>
        <taxon>Spermatophyta</taxon>
        <taxon>Magnoliopsida</taxon>
        <taxon>Ranunculales</taxon>
        <taxon>Ranunculaceae</taxon>
        <taxon>Coptidoideae</taxon>
        <taxon>Coptis</taxon>
    </lineage>
</organism>
<accession>A0A835HAZ8</accession>
<evidence type="ECO:0000313" key="2">
    <source>
        <dbReference type="EMBL" id="KAF9597020.1"/>
    </source>
</evidence>
<evidence type="ECO:0000313" key="3">
    <source>
        <dbReference type="Proteomes" id="UP000631114"/>
    </source>
</evidence>